<dbReference type="RefSeq" id="WP_117671377.1">
    <property type="nucleotide sequence ID" value="NZ_CABOGR010000007.1"/>
</dbReference>
<dbReference type="GO" id="GO:0019867">
    <property type="term" value="C:outer membrane"/>
    <property type="evidence" value="ECO:0007669"/>
    <property type="project" value="InterPro"/>
</dbReference>
<dbReference type="Gene3D" id="2.60.40.3610">
    <property type="match status" value="1"/>
</dbReference>
<protein>
    <submittedName>
        <fullName evidence="5">SusF/SusE family outer membrane protein</fullName>
    </submittedName>
</protein>
<dbReference type="Pfam" id="PF16411">
    <property type="entry name" value="SusF_SusE"/>
    <property type="match status" value="2"/>
</dbReference>
<dbReference type="Pfam" id="PF14292">
    <property type="entry name" value="SusE"/>
    <property type="match status" value="1"/>
</dbReference>
<accession>A0A3E4Z8Y0</accession>
<dbReference type="EMBL" id="QSQT01000007">
    <property type="protein sequence ID" value="RGK56966.1"/>
    <property type="molecule type" value="Genomic_DNA"/>
</dbReference>
<dbReference type="InterPro" id="IPR032187">
    <property type="entry name" value="SusF/SusE-like_C"/>
</dbReference>
<evidence type="ECO:0000313" key="7">
    <source>
        <dbReference type="Proteomes" id="UP000260814"/>
    </source>
</evidence>
<keyword evidence="8" id="KW-1185">Reference proteome</keyword>
<dbReference type="Proteomes" id="UP000284998">
    <property type="component" value="Unassembled WGS sequence"/>
</dbReference>
<sequence length="387" mass="42658">MKKIIFPILSLIGCILPLLTACNTDIEDNPVLHEAETFVLETPEDKLYDLGEAQDTVVLTCTQPAYGFTAATTYSVQVSLEETFVDEAEGVESNYKVLSTTYTSSTVLLKPAELNAAIVELWKQANPDVENYIGTVNPVYIRLTAVITGSELGNSVSNVIKINQIKLGEVVSTLAPPEEMYLVGSSIGTSWGTWKPMVSVNGLAGEFWSMVYFDSGAEFKFGKFEQDWNGYSKIHQFNDNAGAGLSDSGDNIKVDKGGWYIVYLIAEVNGDDYQYTMNFYSPNVYVLGNTVGDWNYNDAYLFSVPEDKNGSFVSPALTATGEVRMCIKADTDWWRLEFTLKDGETIFYRENNAVNNGWTDLGEEYSLAANPGQTISLNFTDGTGSLN</sequence>
<evidence type="ECO:0000313" key="4">
    <source>
        <dbReference type="EMBL" id="RGK56966.1"/>
    </source>
</evidence>
<feature type="domain" description="Outer membrane protein SusF/SusE-like C-terminal" evidence="3">
    <location>
        <begin position="283"/>
        <end position="385"/>
    </location>
</feature>
<organism evidence="5 7">
    <name type="scientific">Phocaeicola plebeius</name>
    <dbReference type="NCBI Taxonomy" id="310297"/>
    <lineage>
        <taxon>Bacteria</taxon>
        <taxon>Pseudomonadati</taxon>
        <taxon>Bacteroidota</taxon>
        <taxon>Bacteroidia</taxon>
        <taxon>Bacteroidales</taxon>
        <taxon>Bacteroidaceae</taxon>
        <taxon>Phocaeicola</taxon>
    </lineage>
</organism>
<feature type="domain" description="SusE outer membrane protein" evidence="2">
    <location>
        <begin position="27"/>
        <end position="123"/>
    </location>
</feature>
<dbReference type="CDD" id="cd12965">
    <property type="entry name" value="CBM-Eb_CBM-Fb"/>
    <property type="match status" value="1"/>
</dbReference>
<dbReference type="AlphaFoldDB" id="A0A3E4Z8Y0"/>
<reference evidence="7 8" key="1">
    <citation type="submission" date="2018-08" db="EMBL/GenBank/DDBJ databases">
        <title>A genome reference for cultivated species of the human gut microbiota.</title>
        <authorList>
            <person name="Zou Y."/>
            <person name="Xue W."/>
            <person name="Luo G."/>
        </authorList>
    </citation>
    <scope>NUCLEOTIDE SEQUENCE [LARGE SCALE GENOMIC DNA]</scope>
    <source>
        <strain evidence="6 9">AM17-44</strain>
        <strain evidence="5 7">OM06-2</strain>
        <strain evidence="4 8">TF10-3AC</strain>
    </source>
</reference>
<name>A0A3E4Z8Y0_9BACT</name>
<dbReference type="CDD" id="cd12966">
    <property type="entry name" value="CBM-Ec_CBM-Fc"/>
    <property type="match status" value="1"/>
</dbReference>
<proteinExistence type="predicted"/>
<feature type="signal peptide" evidence="1">
    <location>
        <begin position="1"/>
        <end position="21"/>
    </location>
</feature>
<dbReference type="EMBL" id="QRJS01000008">
    <property type="protein sequence ID" value="RHH47561.1"/>
    <property type="molecule type" value="Genomic_DNA"/>
</dbReference>
<feature type="domain" description="Outer membrane protein SusF/SusE-like C-terminal" evidence="3">
    <location>
        <begin position="179"/>
        <end position="266"/>
    </location>
</feature>
<dbReference type="Proteomes" id="UP000260814">
    <property type="component" value="Unassembled WGS sequence"/>
</dbReference>
<evidence type="ECO:0000313" key="5">
    <source>
        <dbReference type="EMBL" id="RGM90991.1"/>
    </source>
</evidence>
<comment type="caution">
    <text evidence="5">The sequence shown here is derived from an EMBL/GenBank/DDBJ whole genome shotgun (WGS) entry which is preliminary data.</text>
</comment>
<keyword evidence="1" id="KW-0732">Signal</keyword>
<evidence type="ECO:0000313" key="6">
    <source>
        <dbReference type="EMBL" id="RHH47561.1"/>
    </source>
</evidence>
<evidence type="ECO:0000256" key="1">
    <source>
        <dbReference type="SAM" id="SignalP"/>
    </source>
</evidence>
<dbReference type="Proteomes" id="UP000260862">
    <property type="component" value="Unassembled WGS sequence"/>
</dbReference>
<dbReference type="InterPro" id="IPR025970">
    <property type="entry name" value="SusE"/>
</dbReference>
<dbReference type="EMBL" id="QSTW01000010">
    <property type="protein sequence ID" value="RGM90991.1"/>
    <property type="molecule type" value="Genomic_DNA"/>
</dbReference>
<gene>
    <name evidence="6" type="ORF">DW204_05130</name>
    <name evidence="5" type="ORF">DXB87_08740</name>
    <name evidence="4" type="ORF">DXD04_04890</name>
</gene>
<dbReference type="GO" id="GO:2001070">
    <property type="term" value="F:starch binding"/>
    <property type="evidence" value="ECO:0007669"/>
    <property type="project" value="InterPro"/>
</dbReference>
<evidence type="ECO:0000313" key="8">
    <source>
        <dbReference type="Proteomes" id="UP000260862"/>
    </source>
</evidence>
<evidence type="ECO:0000313" key="9">
    <source>
        <dbReference type="Proteomes" id="UP000284998"/>
    </source>
</evidence>
<evidence type="ECO:0000259" key="2">
    <source>
        <dbReference type="Pfam" id="PF14292"/>
    </source>
</evidence>
<feature type="chain" id="PRO_5041810639" evidence="1">
    <location>
        <begin position="22"/>
        <end position="387"/>
    </location>
</feature>
<evidence type="ECO:0000259" key="3">
    <source>
        <dbReference type="Pfam" id="PF16411"/>
    </source>
</evidence>
<dbReference type="PROSITE" id="PS51257">
    <property type="entry name" value="PROKAR_LIPOPROTEIN"/>
    <property type="match status" value="1"/>
</dbReference>
<dbReference type="Gene3D" id="2.60.40.3620">
    <property type="match status" value="1"/>
</dbReference>